<dbReference type="InterPro" id="IPR029063">
    <property type="entry name" value="SAM-dependent_MTases_sf"/>
</dbReference>
<evidence type="ECO:0000259" key="1">
    <source>
        <dbReference type="Pfam" id="PF13649"/>
    </source>
</evidence>
<sequence>MTEAETERSYVERLADAETLDDVPGIVDPRVQAPSNPPRRIQQKFVGASYLDAYREAERFIGAAFDRWPTGDQGEHLVLDFGSGWGRITRLLMSRLRADQIWSSDVDTQMTALLHHTLPGVNAVTNRPMPPTVFHSGSFDAVTAFSVFSHLSEEAHRRWSAEFARVTRPGSKVFITVLEENFLAQVAGAQAAVAAGEADTFATNLAAVVPDAQLALEQFRNGEFIFGGGGDDGPREQSFYGWAAAPREFVERTWGANGFVVESWIPTGELFEQAMVVLRREEAGPIARAERFARRAVNGLQRRIAR</sequence>
<reference evidence="2 3" key="1">
    <citation type="submission" date="2017-02" db="EMBL/GenBank/DDBJ databases">
        <authorList>
            <person name="Varghese N."/>
            <person name="Submissions S."/>
        </authorList>
    </citation>
    <scope>NUCLEOTIDE SEQUENCE [LARGE SCALE GENOMIC DNA]</scope>
    <source>
        <strain evidence="2 3">VKM Ac-1787</strain>
    </source>
</reference>
<keyword evidence="3" id="KW-1185">Reference proteome</keyword>
<evidence type="ECO:0000313" key="2">
    <source>
        <dbReference type="EMBL" id="SKC74390.1"/>
    </source>
</evidence>
<organism evidence="2 3">
    <name type="scientific">Plantibacter cousiniae</name>
    <name type="common">nom. nud.</name>
    <dbReference type="NCBI Taxonomy" id="199709"/>
    <lineage>
        <taxon>Bacteria</taxon>
        <taxon>Bacillati</taxon>
        <taxon>Actinomycetota</taxon>
        <taxon>Actinomycetes</taxon>
        <taxon>Micrococcales</taxon>
        <taxon>Microbacteriaceae</taxon>
        <taxon>Plantibacter</taxon>
    </lineage>
</organism>
<accession>A0ABY1LQU1</accession>
<dbReference type="Gene3D" id="3.40.50.150">
    <property type="entry name" value="Vaccinia Virus protein VP39"/>
    <property type="match status" value="1"/>
</dbReference>
<dbReference type="InterPro" id="IPR041698">
    <property type="entry name" value="Methyltransf_25"/>
</dbReference>
<dbReference type="SUPFAM" id="SSF53335">
    <property type="entry name" value="S-adenosyl-L-methionine-dependent methyltransferases"/>
    <property type="match status" value="1"/>
</dbReference>
<dbReference type="RefSeq" id="WP_164486971.1">
    <property type="nucleotide sequence ID" value="NZ_FUZO01000003.1"/>
</dbReference>
<name>A0ABY1LQU1_9MICO</name>
<feature type="domain" description="Methyltransferase" evidence="1">
    <location>
        <begin position="78"/>
        <end position="170"/>
    </location>
</feature>
<dbReference type="GO" id="GO:0032259">
    <property type="term" value="P:methylation"/>
    <property type="evidence" value="ECO:0007669"/>
    <property type="project" value="UniProtKB-KW"/>
</dbReference>
<protein>
    <submittedName>
        <fullName evidence="2">Methyltransferase domain-containing protein</fullName>
    </submittedName>
</protein>
<proteinExistence type="predicted"/>
<dbReference type="Pfam" id="PF13649">
    <property type="entry name" value="Methyltransf_25"/>
    <property type="match status" value="1"/>
</dbReference>
<dbReference type="Proteomes" id="UP000190827">
    <property type="component" value="Unassembled WGS sequence"/>
</dbReference>
<gene>
    <name evidence="2" type="ORF">SAMN06295973_3649</name>
</gene>
<keyword evidence="2" id="KW-0489">Methyltransferase</keyword>
<evidence type="ECO:0000313" key="3">
    <source>
        <dbReference type="Proteomes" id="UP000190827"/>
    </source>
</evidence>
<dbReference type="GO" id="GO:0008168">
    <property type="term" value="F:methyltransferase activity"/>
    <property type="evidence" value="ECO:0007669"/>
    <property type="project" value="UniProtKB-KW"/>
</dbReference>
<dbReference type="EMBL" id="FUZO01000003">
    <property type="protein sequence ID" value="SKC74390.1"/>
    <property type="molecule type" value="Genomic_DNA"/>
</dbReference>
<comment type="caution">
    <text evidence="2">The sequence shown here is derived from an EMBL/GenBank/DDBJ whole genome shotgun (WGS) entry which is preliminary data.</text>
</comment>
<dbReference type="CDD" id="cd02440">
    <property type="entry name" value="AdoMet_MTases"/>
    <property type="match status" value="1"/>
</dbReference>
<keyword evidence="2" id="KW-0808">Transferase</keyword>